<gene>
    <name evidence="2" type="ORF">D9613_009222</name>
</gene>
<dbReference type="AlphaFoldDB" id="A0A8H4VVW2"/>
<organism evidence="2 3">
    <name type="scientific">Agrocybe pediades</name>
    <dbReference type="NCBI Taxonomy" id="84607"/>
    <lineage>
        <taxon>Eukaryota</taxon>
        <taxon>Fungi</taxon>
        <taxon>Dikarya</taxon>
        <taxon>Basidiomycota</taxon>
        <taxon>Agaricomycotina</taxon>
        <taxon>Agaricomycetes</taxon>
        <taxon>Agaricomycetidae</taxon>
        <taxon>Agaricales</taxon>
        <taxon>Agaricineae</taxon>
        <taxon>Strophariaceae</taxon>
        <taxon>Agrocybe</taxon>
    </lineage>
</organism>
<reference evidence="2 3" key="1">
    <citation type="submission" date="2019-12" db="EMBL/GenBank/DDBJ databases">
        <authorList>
            <person name="Floudas D."/>
            <person name="Bentzer J."/>
            <person name="Ahren D."/>
            <person name="Johansson T."/>
            <person name="Persson P."/>
            <person name="Tunlid A."/>
        </authorList>
    </citation>
    <scope>NUCLEOTIDE SEQUENCE [LARGE SCALE GENOMIC DNA]</scope>
    <source>
        <strain evidence="2 3">CBS 102.39</strain>
    </source>
</reference>
<sequence length="189" mass="20035">MMEMFKTASEREQLMLTCFVYTMGKKTELELERAKIEAEGVRQETERIRLQAIKADIELEKMRAQANKQKEAAGKGAEHPLLMNNNGGRGGWQPVPQGFGGHGSGSGMAGYRPGDYNDYGDYGGEHMRGDSSRGYSLAGGMGNYGGGQMTDGGYGGMRGGSNDAYGPSAGGSWEVGNGAQGGGMAMAPW</sequence>
<comment type="caution">
    <text evidence="2">The sequence shown here is derived from an EMBL/GenBank/DDBJ whole genome shotgun (WGS) entry which is preliminary data.</text>
</comment>
<accession>A0A8H4VVW2</accession>
<dbReference type="EMBL" id="JAACJL010000002">
    <property type="protein sequence ID" value="KAF4622275.1"/>
    <property type="molecule type" value="Genomic_DNA"/>
</dbReference>
<evidence type="ECO:0000313" key="3">
    <source>
        <dbReference type="Proteomes" id="UP000521872"/>
    </source>
</evidence>
<proteinExistence type="predicted"/>
<dbReference type="Proteomes" id="UP000521872">
    <property type="component" value="Unassembled WGS sequence"/>
</dbReference>
<keyword evidence="3" id="KW-1185">Reference proteome</keyword>
<evidence type="ECO:0000313" key="2">
    <source>
        <dbReference type="EMBL" id="KAF4622275.1"/>
    </source>
</evidence>
<protein>
    <submittedName>
        <fullName evidence="2">Uncharacterized protein</fullName>
    </submittedName>
</protein>
<feature type="region of interest" description="Disordered" evidence="1">
    <location>
        <begin position="71"/>
        <end position="90"/>
    </location>
</feature>
<name>A0A8H4VVW2_9AGAR</name>
<evidence type="ECO:0000256" key="1">
    <source>
        <dbReference type="SAM" id="MobiDB-lite"/>
    </source>
</evidence>